<comment type="pathway">
    <text evidence="1">Carbohydrate acid metabolism.</text>
</comment>
<organism evidence="6 7">
    <name type="scientific">Geosporobacter ferrireducens</name>
    <dbReference type="NCBI Taxonomy" id="1424294"/>
    <lineage>
        <taxon>Bacteria</taxon>
        <taxon>Bacillati</taxon>
        <taxon>Bacillota</taxon>
        <taxon>Clostridia</taxon>
        <taxon>Peptostreptococcales</taxon>
        <taxon>Thermotaleaceae</taxon>
        <taxon>Geosporobacter</taxon>
    </lineage>
</organism>
<dbReference type="InterPro" id="IPR031338">
    <property type="entry name" value="KDPG/KHG_AS_2"/>
</dbReference>
<dbReference type="AlphaFoldDB" id="A0A1D8GMF7"/>
<dbReference type="InterPro" id="IPR000887">
    <property type="entry name" value="Aldlse_KDPG_KHG"/>
</dbReference>
<dbReference type="RefSeq" id="WP_069980436.1">
    <property type="nucleotide sequence ID" value="NZ_CP017269.1"/>
</dbReference>
<keyword evidence="4" id="KW-0456">Lyase</keyword>
<dbReference type="Pfam" id="PF01081">
    <property type="entry name" value="Aldolase"/>
    <property type="match status" value="1"/>
</dbReference>
<dbReference type="Proteomes" id="UP000095743">
    <property type="component" value="Chromosome"/>
</dbReference>
<name>A0A1D8GMF7_9FIRM</name>
<dbReference type="GO" id="GO:0016829">
    <property type="term" value="F:lyase activity"/>
    <property type="evidence" value="ECO:0007669"/>
    <property type="project" value="UniProtKB-KW"/>
</dbReference>
<dbReference type="KEGG" id="gfe:Gferi_22825"/>
<comment type="similarity">
    <text evidence="2">Belongs to the KHG/KDPG aldolase family.</text>
</comment>
<dbReference type="NCBIfam" id="TIGR01182">
    <property type="entry name" value="eda"/>
    <property type="match status" value="1"/>
</dbReference>
<dbReference type="PROSITE" id="PS00160">
    <property type="entry name" value="ALDOLASE_KDPG_KHG_2"/>
    <property type="match status" value="1"/>
</dbReference>
<keyword evidence="7" id="KW-1185">Reference proteome</keyword>
<dbReference type="EMBL" id="CP017269">
    <property type="protein sequence ID" value="AOT72121.1"/>
    <property type="molecule type" value="Genomic_DNA"/>
</dbReference>
<evidence type="ECO:0000256" key="2">
    <source>
        <dbReference type="ARBA" id="ARBA00006906"/>
    </source>
</evidence>
<dbReference type="OrthoDB" id="9802667at2"/>
<evidence type="ECO:0000256" key="4">
    <source>
        <dbReference type="ARBA" id="ARBA00023239"/>
    </source>
</evidence>
<dbReference type="SUPFAM" id="SSF51569">
    <property type="entry name" value="Aldolase"/>
    <property type="match status" value="1"/>
</dbReference>
<dbReference type="Gene3D" id="3.20.20.70">
    <property type="entry name" value="Aldolase class I"/>
    <property type="match status" value="1"/>
</dbReference>
<evidence type="ECO:0000256" key="5">
    <source>
        <dbReference type="ARBA" id="ARBA00023277"/>
    </source>
</evidence>
<dbReference type="STRING" id="1424294.Gferi_22825"/>
<sequence>MKEKVLQSILDKKIVAILRGLEYEENFKVMESLLHGGITNFEVTLNTKGALKIIEEASKRYQKDGFIGAGTVKNAEDALAAINSGAQFLITPNLSKGSVAVAVEKNVLIAPGVFTPTEIVKAYELGCEVVKLFPAVSLGSDYIKQVKAPLDNIRIMAVGGIGLNNIHEFFKAGADAVGLGSALVPTNLVKEGRYDLLKVRFKEFLEAIG</sequence>
<evidence type="ECO:0000256" key="1">
    <source>
        <dbReference type="ARBA" id="ARBA00004761"/>
    </source>
</evidence>
<dbReference type="PANTHER" id="PTHR30246">
    <property type="entry name" value="2-KETO-3-DEOXY-6-PHOSPHOGLUCONATE ALDOLASE"/>
    <property type="match status" value="1"/>
</dbReference>
<protein>
    <recommendedName>
        <fullName evidence="8">2-dehydro-3-deoxyphosphogluconate aldolase</fullName>
    </recommendedName>
</protein>
<dbReference type="InterPro" id="IPR013785">
    <property type="entry name" value="Aldolase_TIM"/>
</dbReference>
<dbReference type="PANTHER" id="PTHR30246:SF1">
    <property type="entry name" value="2-DEHYDRO-3-DEOXY-6-PHOSPHOGALACTONATE ALDOLASE-RELATED"/>
    <property type="match status" value="1"/>
</dbReference>
<evidence type="ECO:0008006" key="8">
    <source>
        <dbReference type="Google" id="ProtNLM"/>
    </source>
</evidence>
<evidence type="ECO:0000313" key="7">
    <source>
        <dbReference type="Proteomes" id="UP000095743"/>
    </source>
</evidence>
<evidence type="ECO:0000313" key="6">
    <source>
        <dbReference type="EMBL" id="AOT72121.1"/>
    </source>
</evidence>
<gene>
    <name evidence="6" type="ORF">Gferi_22825</name>
</gene>
<reference evidence="6 7" key="1">
    <citation type="submission" date="2016-09" db="EMBL/GenBank/DDBJ databases">
        <title>Genomic analysis reveals versatility of anaerobic energy metabolism of Geosporobacter ferrireducens IRF9 of phylum Firmicutes.</title>
        <authorList>
            <person name="Kim S.-J."/>
        </authorList>
    </citation>
    <scope>NUCLEOTIDE SEQUENCE [LARGE SCALE GENOMIC DNA]</scope>
    <source>
        <strain evidence="6 7">IRF9</strain>
    </source>
</reference>
<dbReference type="CDD" id="cd00452">
    <property type="entry name" value="KDPG_aldolase"/>
    <property type="match status" value="1"/>
</dbReference>
<evidence type="ECO:0000256" key="3">
    <source>
        <dbReference type="ARBA" id="ARBA00011233"/>
    </source>
</evidence>
<comment type="subunit">
    <text evidence="3">Homotrimer.</text>
</comment>
<keyword evidence="5" id="KW-0119">Carbohydrate metabolism</keyword>
<accession>A0A1D8GMF7</accession>
<proteinExistence type="inferred from homology"/>